<evidence type="ECO:0000313" key="1">
    <source>
        <dbReference type="EMBL" id="KAJ7427547.1"/>
    </source>
</evidence>
<accession>A0ABQ9DYR0</accession>
<proteinExistence type="predicted"/>
<reference evidence="1" key="1">
    <citation type="submission" date="2019-10" db="EMBL/GenBank/DDBJ databases">
        <authorList>
            <person name="Soares A.E.R."/>
            <person name="Aleixo A."/>
            <person name="Schneider P."/>
            <person name="Miyaki C.Y."/>
            <person name="Schneider M.P."/>
            <person name="Mello C."/>
            <person name="Vasconcelos A.T.R."/>
        </authorList>
    </citation>
    <scope>NUCLEOTIDE SEQUENCE</scope>
    <source>
        <tissue evidence="1">Muscle</tissue>
    </source>
</reference>
<comment type="caution">
    <text evidence="1">The sequence shown here is derived from an EMBL/GenBank/DDBJ whole genome shotgun (WGS) entry which is preliminary data.</text>
</comment>
<dbReference type="Proteomes" id="UP001145742">
    <property type="component" value="Unassembled WGS sequence"/>
</dbReference>
<protein>
    <submittedName>
        <fullName evidence="1">Uncharacterized protein</fullName>
    </submittedName>
</protein>
<dbReference type="EMBL" id="WHWB01031928">
    <property type="protein sequence ID" value="KAJ7427547.1"/>
    <property type="molecule type" value="Genomic_DNA"/>
</dbReference>
<evidence type="ECO:0000313" key="2">
    <source>
        <dbReference type="Proteomes" id="UP001145742"/>
    </source>
</evidence>
<keyword evidence="2" id="KW-1185">Reference proteome</keyword>
<sequence>MGGSLVNESRTPLLDLHLSPGSVHSYPGALENTDIASLRVKRVKNGETLLLLHQDYLQGLLPPGINQPFHGLFPLEDKNQPGGSGHWWSQHRQWIHGSVSTFTVSYPVWSCYWEPGRPEQGQSFRCWFPVQSMARDGSSTAKILREAEELHTMRDIHMRLC</sequence>
<organism evidence="1 2">
    <name type="scientific">Willisornis vidua</name>
    <name type="common">Xingu scale-backed antbird</name>
    <dbReference type="NCBI Taxonomy" id="1566151"/>
    <lineage>
        <taxon>Eukaryota</taxon>
        <taxon>Metazoa</taxon>
        <taxon>Chordata</taxon>
        <taxon>Craniata</taxon>
        <taxon>Vertebrata</taxon>
        <taxon>Euteleostomi</taxon>
        <taxon>Archelosauria</taxon>
        <taxon>Archosauria</taxon>
        <taxon>Dinosauria</taxon>
        <taxon>Saurischia</taxon>
        <taxon>Theropoda</taxon>
        <taxon>Coelurosauria</taxon>
        <taxon>Aves</taxon>
        <taxon>Neognathae</taxon>
        <taxon>Neoaves</taxon>
        <taxon>Telluraves</taxon>
        <taxon>Australaves</taxon>
        <taxon>Passeriformes</taxon>
        <taxon>Thamnophilidae</taxon>
        <taxon>Willisornis</taxon>
    </lineage>
</organism>
<name>A0ABQ9DYR0_9PASS</name>
<gene>
    <name evidence="1" type="ORF">WISP_05942</name>
</gene>